<comment type="caution">
    <text evidence="1">The sequence shown here is derived from an EMBL/GenBank/DDBJ whole genome shotgun (WGS) entry which is preliminary data.</text>
</comment>
<evidence type="ECO:0000313" key="1">
    <source>
        <dbReference type="EMBL" id="OGY34624.1"/>
    </source>
</evidence>
<reference evidence="1 2" key="1">
    <citation type="journal article" date="2016" name="Nat. Commun.">
        <title>Thousands of microbial genomes shed light on interconnected biogeochemical processes in an aquifer system.</title>
        <authorList>
            <person name="Anantharaman K."/>
            <person name="Brown C.T."/>
            <person name="Hug L.A."/>
            <person name="Sharon I."/>
            <person name="Castelle C.J."/>
            <person name="Probst A.J."/>
            <person name="Thomas B.C."/>
            <person name="Singh A."/>
            <person name="Wilkins M.J."/>
            <person name="Karaoz U."/>
            <person name="Brodie E.L."/>
            <person name="Williams K.H."/>
            <person name="Hubbard S.S."/>
            <person name="Banfield J.F."/>
        </authorList>
    </citation>
    <scope>NUCLEOTIDE SEQUENCE [LARGE SCALE GENOMIC DNA]</scope>
</reference>
<proteinExistence type="predicted"/>
<sequence>MAKCVGVNLDRLCRELEGMECRKFSSRNLRLGMDVESSTILCDTESNMIAVQLEPADGFSGSDVIETVALDECASEAMRLLVNLTVNDLVICPDHDELLQQMVLHARTQWHVHKPTLVLPPFQVLEHILSGVEVGALTDFGSIPVQMNCLCPDLKYEGLTSEEFALCDLISDVDLRFAHEVAIGQRQPRKPLL</sequence>
<organism evidence="1 2">
    <name type="scientific">Candidatus Andersenbacteria bacterium RIFCSPHIGHO2_12_FULL_45_11</name>
    <dbReference type="NCBI Taxonomy" id="1797281"/>
    <lineage>
        <taxon>Bacteria</taxon>
        <taxon>Candidatus Anderseniibacteriota</taxon>
    </lineage>
</organism>
<gene>
    <name evidence="1" type="ORF">A3D99_01885</name>
</gene>
<dbReference type="EMBL" id="MHHR01000012">
    <property type="protein sequence ID" value="OGY34624.1"/>
    <property type="molecule type" value="Genomic_DNA"/>
</dbReference>
<name>A0A1G1X3T0_9BACT</name>
<evidence type="ECO:0000313" key="2">
    <source>
        <dbReference type="Proteomes" id="UP000177528"/>
    </source>
</evidence>
<accession>A0A1G1X3T0</accession>
<dbReference type="Proteomes" id="UP000177528">
    <property type="component" value="Unassembled WGS sequence"/>
</dbReference>
<dbReference type="AlphaFoldDB" id="A0A1G1X3T0"/>
<protein>
    <submittedName>
        <fullName evidence="1">Uncharacterized protein</fullName>
    </submittedName>
</protein>